<sequence>MSDVADMSDKNVETFIASAIAHARGGVRMRCTGACRFCDEPVAPDTLFCDRDCRDDFEREQRILRISGK</sequence>
<accession>A0ABR6Z805</accession>
<dbReference type="Proteomes" id="UP000646911">
    <property type="component" value="Unassembled WGS sequence"/>
</dbReference>
<reference evidence="1 2" key="1">
    <citation type="submission" date="2020-08" db="EMBL/GenBank/DDBJ databases">
        <title>Novel species isolated from subtropical streams in China.</title>
        <authorList>
            <person name="Lu H."/>
        </authorList>
    </citation>
    <scope>NUCLEOTIDE SEQUENCE [LARGE SCALE GENOMIC DNA]</scope>
    <source>
        <strain evidence="1 2">NL8W</strain>
    </source>
</reference>
<evidence type="ECO:0000313" key="1">
    <source>
        <dbReference type="EMBL" id="MBC3907880.1"/>
    </source>
</evidence>
<dbReference type="RefSeq" id="WP_186953419.1">
    <property type="nucleotide sequence ID" value="NZ_JACOFX010000003.1"/>
</dbReference>
<keyword evidence="2" id="KW-1185">Reference proteome</keyword>
<organism evidence="1 2">
    <name type="scientific">Undibacterium umbellatum</name>
    <dbReference type="NCBI Taxonomy" id="2762300"/>
    <lineage>
        <taxon>Bacteria</taxon>
        <taxon>Pseudomonadati</taxon>
        <taxon>Pseudomonadota</taxon>
        <taxon>Betaproteobacteria</taxon>
        <taxon>Burkholderiales</taxon>
        <taxon>Oxalobacteraceae</taxon>
        <taxon>Undibacterium</taxon>
    </lineage>
</organism>
<evidence type="ECO:0000313" key="2">
    <source>
        <dbReference type="Proteomes" id="UP000646911"/>
    </source>
</evidence>
<comment type="caution">
    <text evidence="1">The sequence shown here is derived from an EMBL/GenBank/DDBJ whole genome shotgun (WGS) entry which is preliminary data.</text>
</comment>
<dbReference type="EMBL" id="JACOFX010000003">
    <property type="protein sequence ID" value="MBC3907880.1"/>
    <property type="molecule type" value="Genomic_DNA"/>
</dbReference>
<protein>
    <submittedName>
        <fullName evidence="1">DUF2116 family Zn-ribbon domain-containing protein</fullName>
    </submittedName>
</protein>
<proteinExistence type="predicted"/>
<gene>
    <name evidence="1" type="ORF">H8L47_09905</name>
</gene>
<name>A0ABR6Z805_9BURK</name>